<feature type="transmembrane region" description="Helical" evidence="8">
    <location>
        <begin position="132"/>
        <end position="156"/>
    </location>
</feature>
<evidence type="ECO:0000256" key="2">
    <source>
        <dbReference type="ARBA" id="ARBA00008432"/>
    </source>
</evidence>
<protein>
    <recommendedName>
        <fullName evidence="8">Nitrate/nitrite transporter</fullName>
    </recommendedName>
</protein>
<evidence type="ECO:0000313" key="10">
    <source>
        <dbReference type="Proteomes" id="UP001235712"/>
    </source>
</evidence>
<keyword evidence="4 8" id="KW-0812">Transmembrane</keyword>
<comment type="subcellular location">
    <subcellularLocation>
        <location evidence="8">Cell membrane</location>
        <topology evidence="8">Multi-pass membrane protein</topology>
    </subcellularLocation>
    <subcellularLocation>
        <location evidence="1">Membrane</location>
        <topology evidence="1">Multi-pass membrane protein</topology>
    </subcellularLocation>
</comment>
<feature type="transmembrane region" description="Helical" evidence="8">
    <location>
        <begin position="387"/>
        <end position="409"/>
    </location>
</feature>
<gene>
    <name evidence="9" type="ORF">J2S57_001485</name>
</gene>
<reference evidence="9 10" key="1">
    <citation type="submission" date="2023-07" db="EMBL/GenBank/DDBJ databases">
        <title>Sequencing the genomes of 1000 actinobacteria strains.</title>
        <authorList>
            <person name="Klenk H.-P."/>
        </authorList>
    </citation>
    <scope>NUCLEOTIDE SEQUENCE [LARGE SCALE GENOMIC DNA]</scope>
    <source>
        <strain evidence="9 10">DSM 44388</strain>
    </source>
</reference>
<dbReference type="InterPro" id="IPR011701">
    <property type="entry name" value="MFS"/>
</dbReference>
<feature type="transmembrane region" description="Helical" evidence="8">
    <location>
        <begin position="279"/>
        <end position="298"/>
    </location>
</feature>
<accession>A0ABT9NZK1</accession>
<feature type="transmembrane region" description="Helical" evidence="8">
    <location>
        <begin position="244"/>
        <end position="267"/>
    </location>
</feature>
<evidence type="ECO:0000256" key="6">
    <source>
        <dbReference type="ARBA" id="ARBA00023063"/>
    </source>
</evidence>
<evidence type="ECO:0000313" key="9">
    <source>
        <dbReference type="EMBL" id="MDP9825736.1"/>
    </source>
</evidence>
<dbReference type="RefSeq" id="WP_307239825.1">
    <property type="nucleotide sequence ID" value="NZ_JAUSQZ010000001.1"/>
</dbReference>
<feature type="transmembrane region" description="Helical" evidence="8">
    <location>
        <begin position="168"/>
        <end position="189"/>
    </location>
</feature>
<evidence type="ECO:0000256" key="7">
    <source>
        <dbReference type="ARBA" id="ARBA00023136"/>
    </source>
</evidence>
<dbReference type="SUPFAM" id="SSF103473">
    <property type="entry name" value="MFS general substrate transporter"/>
    <property type="match status" value="1"/>
</dbReference>
<sequence>MAETVLTPPATQTAKGRWIDHWDPEDPDFWRETGRPIARRNLIWSIFAEHIGFSVWLLWSIVVVRLDDVGWNLTTSQTLWLTAVPSGVGAVLRLPYTFAVPKFGGRNWTIASALLLIIPCAGLAWAVERPEIGYGTLLLVAATAGLGGGNFASSMANISFFYPEREKGFALGLNAAGGNLGVAVVQKVVPQVIVLGGGLVLAYAGLMYIPLAVIAAVCAFLFMDNLSEAKADPKPVWRSLRHPDTWVMSLLYIGTFGSFIGYSSAFPTLLTAVFDRQDIALTWAFLGAGIGSLARPLGGRLSDSIGGAKITMVSFAGLAVGAFAALWSVQHQNLGVFFVSFMFLFVATGIGNGSTYRMISRIFQLKGQADGGSPETMLQMRREAAGALGVISSVGAFGGFLVPICYAWSKSESGTIQPALRFYLVFFVVLLVVTWVRYVRRGSSLAAQGV</sequence>
<dbReference type="Pfam" id="PF07690">
    <property type="entry name" value="MFS_1"/>
    <property type="match status" value="1"/>
</dbReference>
<evidence type="ECO:0000256" key="8">
    <source>
        <dbReference type="RuleBase" id="RU366033"/>
    </source>
</evidence>
<organism evidence="9 10">
    <name type="scientific">Kineosporia succinea</name>
    <dbReference type="NCBI Taxonomy" id="84632"/>
    <lineage>
        <taxon>Bacteria</taxon>
        <taxon>Bacillati</taxon>
        <taxon>Actinomycetota</taxon>
        <taxon>Actinomycetes</taxon>
        <taxon>Kineosporiales</taxon>
        <taxon>Kineosporiaceae</taxon>
        <taxon>Kineosporia</taxon>
    </lineage>
</organism>
<dbReference type="InterPro" id="IPR036259">
    <property type="entry name" value="MFS_trans_sf"/>
</dbReference>
<feature type="transmembrane region" description="Helical" evidence="8">
    <location>
        <begin position="108"/>
        <end position="126"/>
    </location>
</feature>
<feature type="transmembrane region" description="Helical" evidence="8">
    <location>
        <begin position="201"/>
        <end position="223"/>
    </location>
</feature>
<evidence type="ECO:0000256" key="5">
    <source>
        <dbReference type="ARBA" id="ARBA00022989"/>
    </source>
</evidence>
<keyword evidence="8" id="KW-1003">Cell membrane</keyword>
<dbReference type="EMBL" id="JAUSQZ010000001">
    <property type="protein sequence ID" value="MDP9825736.1"/>
    <property type="molecule type" value="Genomic_DNA"/>
</dbReference>
<feature type="transmembrane region" description="Helical" evidence="8">
    <location>
        <begin position="335"/>
        <end position="356"/>
    </location>
</feature>
<dbReference type="Proteomes" id="UP001235712">
    <property type="component" value="Unassembled WGS sequence"/>
</dbReference>
<dbReference type="InterPro" id="IPR004737">
    <property type="entry name" value="NO3_transporter_NarK/NarU-like"/>
</dbReference>
<proteinExistence type="inferred from homology"/>
<dbReference type="CDD" id="cd17341">
    <property type="entry name" value="MFS_NRT2_like"/>
    <property type="match status" value="1"/>
</dbReference>
<evidence type="ECO:0000256" key="1">
    <source>
        <dbReference type="ARBA" id="ARBA00004141"/>
    </source>
</evidence>
<keyword evidence="5 8" id="KW-1133">Transmembrane helix</keyword>
<keyword evidence="3 8" id="KW-0813">Transport</keyword>
<keyword evidence="10" id="KW-1185">Reference proteome</keyword>
<dbReference type="Gene3D" id="1.20.1250.20">
    <property type="entry name" value="MFS general substrate transporter like domains"/>
    <property type="match status" value="1"/>
</dbReference>
<evidence type="ECO:0000256" key="4">
    <source>
        <dbReference type="ARBA" id="ARBA00022692"/>
    </source>
</evidence>
<comment type="caution">
    <text evidence="9">The sequence shown here is derived from an EMBL/GenBank/DDBJ whole genome shotgun (WGS) entry which is preliminary data.</text>
</comment>
<name>A0ABT9NZK1_9ACTN</name>
<feature type="transmembrane region" description="Helical" evidence="8">
    <location>
        <begin position="421"/>
        <end position="439"/>
    </location>
</feature>
<keyword evidence="6 8" id="KW-0534">Nitrate assimilation</keyword>
<feature type="transmembrane region" description="Helical" evidence="8">
    <location>
        <begin position="79"/>
        <end position="96"/>
    </location>
</feature>
<dbReference type="NCBIfam" id="TIGR00886">
    <property type="entry name" value="2A0108"/>
    <property type="match status" value="1"/>
</dbReference>
<dbReference type="InterPro" id="IPR044772">
    <property type="entry name" value="NO3_transporter"/>
</dbReference>
<dbReference type="PANTHER" id="PTHR23515">
    <property type="entry name" value="HIGH-AFFINITY NITRATE TRANSPORTER 2.3"/>
    <property type="match status" value="1"/>
</dbReference>
<keyword evidence="7 8" id="KW-0472">Membrane</keyword>
<comment type="similarity">
    <text evidence="2 8">Belongs to the major facilitator superfamily. Nitrate/nitrite porter (TC 2.A.1.8) family.</text>
</comment>
<feature type="transmembrane region" description="Helical" evidence="8">
    <location>
        <begin position="310"/>
        <end position="329"/>
    </location>
</feature>
<feature type="transmembrane region" description="Helical" evidence="8">
    <location>
        <begin position="41"/>
        <end position="59"/>
    </location>
</feature>
<evidence type="ECO:0000256" key="3">
    <source>
        <dbReference type="ARBA" id="ARBA00022448"/>
    </source>
</evidence>